<accession>A0ABV7KUJ0</accession>
<name>A0ABV7KUJ0_9PROT</name>
<evidence type="ECO:0000313" key="4">
    <source>
        <dbReference type="EMBL" id="MFC3226038.1"/>
    </source>
</evidence>
<comment type="caution">
    <text evidence="4">The sequence shown here is derived from an EMBL/GenBank/DDBJ whole genome shotgun (WGS) entry which is preliminary data.</text>
</comment>
<dbReference type="Pfam" id="PF01381">
    <property type="entry name" value="HTH_3"/>
    <property type="match status" value="1"/>
</dbReference>
<keyword evidence="1" id="KW-0238">DNA-binding</keyword>
<proteinExistence type="predicted"/>
<organism evidence="4 5">
    <name type="scientific">Marinibaculum pumilum</name>
    <dbReference type="NCBI Taxonomy" id="1766165"/>
    <lineage>
        <taxon>Bacteria</taxon>
        <taxon>Pseudomonadati</taxon>
        <taxon>Pseudomonadota</taxon>
        <taxon>Alphaproteobacteria</taxon>
        <taxon>Rhodospirillales</taxon>
        <taxon>Rhodospirillaceae</taxon>
        <taxon>Marinibaculum</taxon>
    </lineage>
</organism>
<feature type="domain" description="HTH cro/C1-type" evidence="3">
    <location>
        <begin position="41"/>
        <end position="95"/>
    </location>
</feature>
<evidence type="ECO:0000256" key="2">
    <source>
        <dbReference type="SAM" id="MobiDB-lite"/>
    </source>
</evidence>
<keyword evidence="5" id="KW-1185">Reference proteome</keyword>
<evidence type="ECO:0000313" key="5">
    <source>
        <dbReference type="Proteomes" id="UP001595528"/>
    </source>
</evidence>
<dbReference type="PROSITE" id="PS50943">
    <property type="entry name" value="HTH_CROC1"/>
    <property type="match status" value="1"/>
</dbReference>
<dbReference type="InterPro" id="IPR010982">
    <property type="entry name" value="Lambda_DNA-bd_dom_sf"/>
</dbReference>
<protein>
    <submittedName>
        <fullName evidence="4">Helix-turn-helix domain-containing protein</fullName>
    </submittedName>
</protein>
<dbReference type="InterPro" id="IPR001387">
    <property type="entry name" value="Cro/C1-type_HTH"/>
</dbReference>
<dbReference type="RefSeq" id="WP_379897788.1">
    <property type="nucleotide sequence ID" value="NZ_JBHRTR010000005.1"/>
</dbReference>
<gene>
    <name evidence="4" type="ORF">ACFOGJ_02285</name>
</gene>
<sequence length="163" mass="18268">MQTSNEAAKAAERTRRAPPAPEEGGRQPLNPCADRAVGRRLQRIRITRGLTQRQVAEALGLSHKQIQNYESGRSRIVVTTLVQFARVFRTSLASLLRDLTEEESPMRLQDGEDFLLISDAELAHLSQLRELPPEVVRPLYRLTQSLARKDGKVDLADCGKLLT</sequence>
<dbReference type="PANTHER" id="PTHR46797">
    <property type="entry name" value="HTH-TYPE TRANSCRIPTIONAL REGULATOR"/>
    <property type="match status" value="1"/>
</dbReference>
<dbReference type="InterPro" id="IPR050807">
    <property type="entry name" value="TransReg_Diox_bact_type"/>
</dbReference>
<evidence type="ECO:0000256" key="1">
    <source>
        <dbReference type="ARBA" id="ARBA00023125"/>
    </source>
</evidence>
<reference evidence="5" key="1">
    <citation type="journal article" date="2019" name="Int. J. Syst. Evol. Microbiol.">
        <title>The Global Catalogue of Microorganisms (GCM) 10K type strain sequencing project: providing services to taxonomists for standard genome sequencing and annotation.</title>
        <authorList>
            <consortium name="The Broad Institute Genomics Platform"/>
            <consortium name="The Broad Institute Genome Sequencing Center for Infectious Disease"/>
            <person name="Wu L."/>
            <person name="Ma J."/>
        </authorList>
    </citation>
    <scope>NUCLEOTIDE SEQUENCE [LARGE SCALE GENOMIC DNA]</scope>
    <source>
        <strain evidence="5">KCTC 42964</strain>
    </source>
</reference>
<dbReference type="CDD" id="cd00093">
    <property type="entry name" value="HTH_XRE"/>
    <property type="match status" value="1"/>
</dbReference>
<dbReference type="EMBL" id="JBHRTR010000005">
    <property type="protein sequence ID" value="MFC3226038.1"/>
    <property type="molecule type" value="Genomic_DNA"/>
</dbReference>
<dbReference type="SMART" id="SM00530">
    <property type="entry name" value="HTH_XRE"/>
    <property type="match status" value="1"/>
</dbReference>
<dbReference type="Gene3D" id="1.10.260.40">
    <property type="entry name" value="lambda repressor-like DNA-binding domains"/>
    <property type="match status" value="1"/>
</dbReference>
<dbReference type="PANTHER" id="PTHR46797:SF1">
    <property type="entry name" value="METHYLPHOSPHONATE SYNTHASE"/>
    <property type="match status" value="1"/>
</dbReference>
<evidence type="ECO:0000259" key="3">
    <source>
        <dbReference type="PROSITE" id="PS50943"/>
    </source>
</evidence>
<feature type="region of interest" description="Disordered" evidence="2">
    <location>
        <begin position="1"/>
        <end position="32"/>
    </location>
</feature>
<dbReference type="SUPFAM" id="SSF47413">
    <property type="entry name" value="lambda repressor-like DNA-binding domains"/>
    <property type="match status" value="1"/>
</dbReference>
<dbReference type="Proteomes" id="UP001595528">
    <property type="component" value="Unassembled WGS sequence"/>
</dbReference>